<dbReference type="InterPro" id="IPR047768">
    <property type="entry name" value="Tn5p-like"/>
</dbReference>
<dbReference type="Pfam" id="PF14706">
    <property type="entry name" value="Tnp_DNA_bind"/>
    <property type="match status" value="1"/>
</dbReference>
<dbReference type="PANTHER" id="PTHR37319">
    <property type="entry name" value="TRANSPOSASE"/>
    <property type="match status" value="1"/>
</dbReference>
<dbReference type="NCBIfam" id="NF033590">
    <property type="entry name" value="transpos_IS4_3"/>
    <property type="match status" value="1"/>
</dbReference>
<feature type="domain" description="Transposase Tn5 dimerisation" evidence="1">
    <location>
        <begin position="646"/>
        <end position="729"/>
    </location>
</feature>
<dbReference type="InterPro" id="IPR054836">
    <property type="entry name" value="Tn5_transposase"/>
</dbReference>
<accession>A0ABX1TZE3</accession>
<dbReference type="Proteomes" id="UP000749010">
    <property type="component" value="Unassembled WGS sequence"/>
</dbReference>
<dbReference type="InterPro" id="IPR014735">
    <property type="entry name" value="Transposase_Tn5-like_N"/>
</dbReference>
<keyword evidence="4" id="KW-1185">Reference proteome</keyword>
<dbReference type="Pfam" id="PF14236">
    <property type="entry name" value="DruA"/>
    <property type="match status" value="1"/>
</dbReference>
<dbReference type="InterPro" id="IPR012337">
    <property type="entry name" value="RNaseH-like_sf"/>
</dbReference>
<dbReference type="InterPro" id="IPR038215">
    <property type="entry name" value="TN5-like_N_sf"/>
</dbReference>
<evidence type="ECO:0000313" key="3">
    <source>
        <dbReference type="EMBL" id="NMQ28583.1"/>
    </source>
</evidence>
<dbReference type="SUPFAM" id="SSF53098">
    <property type="entry name" value="Ribonuclease H-like"/>
    <property type="match status" value="1"/>
</dbReference>
<dbReference type="EMBL" id="SPMY01000036">
    <property type="protein sequence ID" value="NMQ28583.1"/>
    <property type="molecule type" value="Genomic_DNA"/>
</dbReference>
<reference evidence="3 4" key="1">
    <citation type="submission" date="2019-03" db="EMBL/GenBank/DDBJ databases">
        <title>Metabolic reconstructions from genomes of highly enriched 'Candidatus Accumulibacter' and 'Candidatus Competibacter' bioreactor populations.</title>
        <authorList>
            <person name="Annavajhala M.K."/>
            <person name="Welles L."/>
            <person name="Abbas B."/>
            <person name="Sorokin D."/>
            <person name="Park H."/>
            <person name="Van Loosdrecht M."/>
            <person name="Chandran K."/>
        </authorList>
    </citation>
    <scope>NUCLEOTIDE SEQUENCE [LARGE SCALE GENOMIC DNA]</scope>
    <source>
        <strain evidence="3 4">SBR_S</strain>
    </source>
</reference>
<evidence type="ECO:0000313" key="4">
    <source>
        <dbReference type="Proteomes" id="UP000749010"/>
    </source>
</evidence>
<dbReference type="Gene3D" id="1.10.246.40">
    <property type="entry name" value="Tn5 transposase, domain 1"/>
    <property type="match status" value="1"/>
</dbReference>
<dbReference type="PANTHER" id="PTHR37319:SF1">
    <property type="entry name" value="TRANSPOSASE TN5 DIMERISATION DOMAIN-CONTAINING PROTEIN"/>
    <property type="match status" value="1"/>
</dbReference>
<gene>
    <name evidence="3" type="ORF">E4Q23_12960</name>
</gene>
<dbReference type="InterPro" id="IPR003201">
    <property type="entry name" value="Transposase_Tn5"/>
</dbReference>
<organism evidence="3 4">
    <name type="scientific">Candidatus Accumulibacter phosphatis</name>
    <dbReference type="NCBI Taxonomy" id="327160"/>
    <lineage>
        <taxon>Bacteria</taxon>
        <taxon>Pseudomonadati</taxon>
        <taxon>Pseudomonadota</taxon>
        <taxon>Betaproteobacteria</taxon>
        <taxon>Candidatus Accumulibacter</taxon>
    </lineage>
</organism>
<dbReference type="Gene3D" id="3.90.350.10">
    <property type="entry name" value="Transposase Inhibitor Protein From Tn5, Chain A, domain 1"/>
    <property type="match status" value="1"/>
</dbReference>
<sequence length="747" mass="83290">MVSPMDMAKRLWEGDALAYVREMAARIGMTRTRLSQVVCEAFDFRDPLGRLREMTCRKVLAKMAARGDVVLPATQRSIPARGALAVVESGAVTCELAELGRVELVDVTGEAALSPVWNGLMDTHHELGSGPLCGAQLRYLIRCEHFGWLGGLAFSAAARRLADREAWLGWSEDERREQLQHVACNSRFLILPGIRVPNLASHVLGLAVRRLVRDWPKRYGIALWALETFVAPPRLGTSYRAANWREVGESRGRGRQDGQHTAERTRKRVFLHLIEPRRFPRAGPPAAPETDWAAAEFAGLELDARLQRRTVALARRFQARPTASLPQACEGHLAELRGAYRLFQHEKVTIDTLLAPHYQATQARAAQEPLVLAAVDSSALNYSAHPATDGLGLIGTTVNGPVGLWLHETLVFTPSGVPLGLIDVQHWRRDPAEHGKKRTRKKRPIEEKESGKWLKSFDRIEAAQRACPQTRWVMVADRESDIYEFFVKASDATAGVLVRAQTNRHLCSDEQAHLWPALAAAPVAGTFTVQVAAGNGRPAREATLTVRVQAVTLKPPRDQTRLGNVPVSAIWAHEEHPPEGSSALEWMLLTTVPTHTFDEACSRIEWYCRRWGIEIYHRTLKSGCRIEDRQLGSAKSLKACLAIDMVVAWRIFHLVHLSRQHPDLPCTTYFDDDHWKALYGFVHRTPIPPDTPPTLHQAVQMVARLGGFLGRKSDGEPGAQVLWIGIQRLDDLTSMYRVFATPPPQAP</sequence>
<proteinExistence type="predicted"/>
<comment type="caution">
    <text evidence="3">The sequence shown here is derived from an EMBL/GenBank/DDBJ whole genome shotgun (WGS) entry which is preliminary data.</text>
</comment>
<protein>
    <submittedName>
        <fullName evidence="3">IS4 family transposase</fullName>
    </submittedName>
</protein>
<dbReference type="InterPro" id="IPR014737">
    <property type="entry name" value="Transposase_Tn5-like_C"/>
</dbReference>
<evidence type="ECO:0000259" key="1">
    <source>
        <dbReference type="Pfam" id="PF02281"/>
    </source>
</evidence>
<dbReference type="InterPro" id="IPR025639">
    <property type="entry name" value="DruA"/>
</dbReference>
<evidence type="ECO:0000259" key="2">
    <source>
        <dbReference type="Pfam" id="PF14706"/>
    </source>
</evidence>
<dbReference type="Gene3D" id="1.10.740.10">
    <property type="entry name" value="Transferase Inhibitor Protein From Tn5, Chain"/>
    <property type="match status" value="1"/>
</dbReference>
<name>A0ABX1TZE3_9PROT</name>
<dbReference type="Pfam" id="PF02281">
    <property type="entry name" value="Dimer_Tnp_Tn5"/>
    <property type="match status" value="1"/>
</dbReference>
<feature type="domain" description="Transposase Tn5-like N-terminal" evidence="2">
    <location>
        <begin position="290"/>
        <end position="348"/>
    </location>
</feature>